<sequence length="457" mass="51319">MYVYKYPNTTSPTHRHINTIPSTKMEIHELIIDERHAPKQFPCDWPDCNKKFNRKSDLQRHHRIHTNTRPYACTFAGCKKSFIQRSALTVHIRTHTGEKPHQCEFIGCGKCFSDSSSLARHRRIHTGRRPYLCGANRCGKSFCRKTTLIKHARRAHGIGQNLDVSDDESENDDSTTIERSHPKTGSQTRAEVLRNHGPDNVLQNQNRHLSLFRPELSLPSSPRSNPNSIGFNDTYGNTSAVYHSQNLVSDHPMTPTSPYCFQETPPHAHVSPFSNLPRTCAEDFIPTSTGLPQHPQNTQYNPNLRIICSSSPTQQTLVAGHCVGSPGELSNCSTATSGASVDYFYRNPSTVDGVGNVTLFMQQPTAPDHLSHQVQDQGITEIPIAVMSQQQPQHHSQQQQQPSAAIWYGYSQFDQPQFHGGEQRLFYENGNMENMTPVKPASEVVLHPLLTPRASLC</sequence>
<dbReference type="PANTHER" id="PTHR14003">
    <property type="entry name" value="TRANSCRIPTIONAL REPRESSOR PROTEIN YY"/>
    <property type="match status" value="1"/>
</dbReference>
<evidence type="ECO:0000313" key="9">
    <source>
        <dbReference type="Proteomes" id="UP000283090"/>
    </source>
</evidence>
<dbReference type="FunFam" id="3.30.160.60:FF:000873">
    <property type="entry name" value="Zinc finger protein 841"/>
    <property type="match status" value="1"/>
</dbReference>
<dbReference type="GO" id="GO:0008270">
    <property type="term" value="F:zinc ion binding"/>
    <property type="evidence" value="ECO:0007669"/>
    <property type="project" value="UniProtKB-KW"/>
</dbReference>
<dbReference type="EMBL" id="SAEB01000009">
    <property type="protein sequence ID" value="RVD82949.1"/>
    <property type="molecule type" value="Genomic_DNA"/>
</dbReference>
<evidence type="ECO:0000256" key="5">
    <source>
        <dbReference type="PROSITE-ProRule" id="PRU00042"/>
    </source>
</evidence>
<reference evidence="8 9" key="1">
    <citation type="submission" date="2019-01" db="EMBL/GenBank/DDBJ databases">
        <title>Intercellular communication is required for trap formation in the nematode-trapping fungus Duddingtonia flagrans.</title>
        <authorList>
            <person name="Youssar L."/>
            <person name="Wernet V."/>
            <person name="Hensel N."/>
            <person name="Hildebrandt H.-G."/>
            <person name="Fischer R."/>
        </authorList>
    </citation>
    <scope>NUCLEOTIDE SEQUENCE [LARGE SCALE GENOMIC DNA]</scope>
    <source>
        <strain evidence="8 9">CBS H-5679</strain>
    </source>
</reference>
<dbReference type="AlphaFoldDB" id="A0A436ZVK3"/>
<dbReference type="VEuPathDB" id="FungiDB:DFL_007356"/>
<feature type="compositionally biased region" description="Acidic residues" evidence="6">
    <location>
        <begin position="164"/>
        <end position="175"/>
    </location>
</feature>
<dbReference type="SUPFAM" id="SSF57667">
    <property type="entry name" value="beta-beta-alpha zinc fingers"/>
    <property type="match status" value="3"/>
</dbReference>
<keyword evidence="1" id="KW-0479">Metal-binding</keyword>
<dbReference type="STRING" id="97331.A0A436ZVK3"/>
<dbReference type="GeneID" id="93589667"/>
<keyword evidence="4" id="KW-0862">Zinc</keyword>
<dbReference type="Proteomes" id="UP000283090">
    <property type="component" value="Unassembled WGS sequence"/>
</dbReference>
<dbReference type="PROSITE" id="PS50157">
    <property type="entry name" value="ZINC_FINGER_C2H2_2"/>
    <property type="match status" value="4"/>
</dbReference>
<evidence type="ECO:0000256" key="4">
    <source>
        <dbReference type="ARBA" id="ARBA00022833"/>
    </source>
</evidence>
<dbReference type="OrthoDB" id="3437960at2759"/>
<dbReference type="GO" id="GO:0005667">
    <property type="term" value="C:transcription regulator complex"/>
    <property type="evidence" value="ECO:0007669"/>
    <property type="project" value="TreeGrafter"/>
</dbReference>
<dbReference type="PROSITE" id="PS00028">
    <property type="entry name" value="ZINC_FINGER_C2H2_1"/>
    <property type="match status" value="4"/>
</dbReference>
<evidence type="ECO:0000256" key="3">
    <source>
        <dbReference type="ARBA" id="ARBA00022771"/>
    </source>
</evidence>
<dbReference type="RefSeq" id="XP_067488493.1">
    <property type="nucleotide sequence ID" value="XM_067636926.1"/>
</dbReference>
<gene>
    <name evidence="8" type="ORF">DFL_007356</name>
</gene>
<protein>
    <recommendedName>
        <fullName evidence="7">C2H2-type domain-containing protein</fullName>
    </recommendedName>
</protein>
<dbReference type="FunFam" id="3.30.160.60:FF:000125">
    <property type="entry name" value="Putative zinc finger protein 143"/>
    <property type="match status" value="1"/>
</dbReference>
<keyword evidence="2" id="KW-0677">Repeat</keyword>
<keyword evidence="9" id="KW-1185">Reference proteome</keyword>
<dbReference type="FunFam" id="3.30.160.60:FF:000072">
    <property type="entry name" value="zinc finger protein 143 isoform X1"/>
    <property type="match status" value="1"/>
</dbReference>
<dbReference type="PANTHER" id="PTHR14003:SF22">
    <property type="entry name" value="FINGER DOMAIN PROTEIN, PUTATIVE (AFU_ORTHOLOGUE AFUA_4G11480)-RELATED"/>
    <property type="match status" value="1"/>
</dbReference>
<dbReference type="GO" id="GO:0000785">
    <property type="term" value="C:chromatin"/>
    <property type="evidence" value="ECO:0007669"/>
    <property type="project" value="TreeGrafter"/>
</dbReference>
<dbReference type="SMART" id="SM00355">
    <property type="entry name" value="ZnF_C2H2"/>
    <property type="match status" value="4"/>
</dbReference>
<dbReference type="InterPro" id="IPR036236">
    <property type="entry name" value="Znf_C2H2_sf"/>
</dbReference>
<dbReference type="GO" id="GO:0000978">
    <property type="term" value="F:RNA polymerase II cis-regulatory region sequence-specific DNA binding"/>
    <property type="evidence" value="ECO:0007669"/>
    <property type="project" value="TreeGrafter"/>
</dbReference>
<dbReference type="InterPro" id="IPR013087">
    <property type="entry name" value="Znf_C2H2_type"/>
</dbReference>
<dbReference type="GO" id="GO:0000981">
    <property type="term" value="F:DNA-binding transcription factor activity, RNA polymerase II-specific"/>
    <property type="evidence" value="ECO:0007669"/>
    <property type="project" value="UniProtKB-ARBA"/>
</dbReference>
<feature type="domain" description="C2H2-type" evidence="7">
    <location>
        <begin position="131"/>
        <end position="156"/>
    </location>
</feature>
<feature type="domain" description="C2H2-type" evidence="7">
    <location>
        <begin position="101"/>
        <end position="130"/>
    </location>
</feature>
<feature type="domain" description="C2H2-type" evidence="7">
    <location>
        <begin position="41"/>
        <end position="70"/>
    </location>
</feature>
<dbReference type="Gene3D" id="3.30.160.60">
    <property type="entry name" value="Classic Zinc Finger"/>
    <property type="match status" value="4"/>
</dbReference>
<feature type="region of interest" description="Disordered" evidence="6">
    <location>
        <begin position="160"/>
        <end position="189"/>
    </location>
</feature>
<evidence type="ECO:0000256" key="2">
    <source>
        <dbReference type="ARBA" id="ARBA00022737"/>
    </source>
</evidence>
<name>A0A436ZVK3_ARTFL</name>
<keyword evidence="3 5" id="KW-0863">Zinc-finger</keyword>
<organism evidence="8 9">
    <name type="scientific">Arthrobotrys flagrans</name>
    <name type="common">Nematode-trapping fungus</name>
    <name type="synonym">Trichothecium flagrans</name>
    <dbReference type="NCBI Taxonomy" id="97331"/>
    <lineage>
        <taxon>Eukaryota</taxon>
        <taxon>Fungi</taxon>
        <taxon>Dikarya</taxon>
        <taxon>Ascomycota</taxon>
        <taxon>Pezizomycotina</taxon>
        <taxon>Orbiliomycetes</taxon>
        <taxon>Orbiliales</taxon>
        <taxon>Orbiliaceae</taxon>
        <taxon>Arthrobotrys</taxon>
    </lineage>
</organism>
<comment type="caution">
    <text evidence="8">The sequence shown here is derived from an EMBL/GenBank/DDBJ whole genome shotgun (WGS) entry which is preliminary data.</text>
</comment>
<accession>A0A436ZVK3</accession>
<evidence type="ECO:0000313" key="8">
    <source>
        <dbReference type="EMBL" id="RVD82949.1"/>
    </source>
</evidence>
<evidence type="ECO:0000256" key="6">
    <source>
        <dbReference type="SAM" id="MobiDB-lite"/>
    </source>
</evidence>
<proteinExistence type="predicted"/>
<evidence type="ECO:0000256" key="1">
    <source>
        <dbReference type="ARBA" id="ARBA00022723"/>
    </source>
</evidence>
<dbReference type="Pfam" id="PF00096">
    <property type="entry name" value="zf-C2H2"/>
    <property type="match status" value="4"/>
</dbReference>
<feature type="domain" description="C2H2-type" evidence="7">
    <location>
        <begin position="71"/>
        <end position="100"/>
    </location>
</feature>
<evidence type="ECO:0000259" key="7">
    <source>
        <dbReference type="PROSITE" id="PS50157"/>
    </source>
</evidence>